<evidence type="ECO:0000256" key="2">
    <source>
        <dbReference type="SAM" id="SignalP"/>
    </source>
</evidence>
<reference evidence="3 4" key="1">
    <citation type="submission" date="2020-03" db="EMBL/GenBank/DDBJ databases">
        <title>Rubrivivax benzoatilyticus JA2 (sequenced after 10 years sub-culturing).</title>
        <authorList>
            <person name="Gupta D."/>
            <person name="Chintalapati S."/>
            <person name="Chintalapati V.R."/>
        </authorList>
    </citation>
    <scope>NUCLEOTIDE SEQUENCE [LARGE SCALE GENOMIC DNA]</scope>
    <source>
        <strain evidence="3 4">JA2-Mal</strain>
    </source>
</reference>
<feature type="compositionally biased region" description="Low complexity" evidence="1">
    <location>
        <begin position="163"/>
        <end position="176"/>
    </location>
</feature>
<comment type="caution">
    <text evidence="3">The sequence shown here is derived from an EMBL/GenBank/DDBJ whole genome shotgun (WGS) entry which is preliminary data.</text>
</comment>
<protein>
    <recommendedName>
        <fullName evidence="5">Tetratricopeptide repeat protein</fullName>
    </recommendedName>
</protein>
<feature type="chain" id="PRO_5046206709" description="Tetratricopeptide repeat protein" evidence="2">
    <location>
        <begin position="34"/>
        <end position="239"/>
    </location>
</feature>
<keyword evidence="2" id="KW-0732">Signal</keyword>
<gene>
    <name evidence="3" type="ORF">G7087_14265</name>
</gene>
<dbReference type="PROSITE" id="PS51257">
    <property type="entry name" value="PROKAR_LIPOPROTEIN"/>
    <property type="match status" value="1"/>
</dbReference>
<dbReference type="RefSeq" id="WP_051141699.1">
    <property type="nucleotide sequence ID" value="NZ_JAAOCD010000007.1"/>
</dbReference>
<name>A0ABX0HX19_9BURK</name>
<dbReference type="EMBL" id="JAAOCD010000007">
    <property type="protein sequence ID" value="NHK99548.1"/>
    <property type="molecule type" value="Genomic_DNA"/>
</dbReference>
<dbReference type="Proteomes" id="UP000802098">
    <property type="component" value="Unassembled WGS sequence"/>
</dbReference>
<proteinExistence type="predicted"/>
<evidence type="ECO:0000313" key="4">
    <source>
        <dbReference type="Proteomes" id="UP000802098"/>
    </source>
</evidence>
<keyword evidence="4" id="KW-1185">Reference proteome</keyword>
<sequence length="239" mass="24228">MKPIALPARPSALARRRTPTLAALSAALLAACAATPPAPPATPPLDERLRQAAIARAQGSPAQARQLWQQAAREHPASKQPWLSLADDHLRAGEHGSAIAAAQEAAQRDPQDRGAQGILALGGLRIATAALSGLREQPDALSADTRGELVSLARLLREALGETPTPAASPAAAAPPRTRPRPARTAPAAAPPPATTPAAPRAAGLPAATTVPGAPATPAAARPPVNSAVPAPNPFDRLR</sequence>
<evidence type="ECO:0008006" key="5">
    <source>
        <dbReference type="Google" id="ProtNLM"/>
    </source>
</evidence>
<organism evidence="3 4">
    <name type="scientific">Rubrivivax benzoatilyticus</name>
    <dbReference type="NCBI Taxonomy" id="316997"/>
    <lineage>
        <taxon>Bacteria</taxon>
        <taxon>Pseudomonadati</taxon>
        <taxon>Pseudomonadota</taxon>
        <taxon>Betaproteobacteria</taxon>
        <taxon>Burkholderiales</taxon>
        <taxon>Sphaerotilaceae</taxon>
        <taxon>Rubrivivax</taxon>
    </lineage>
</organism>
<dbReference type="InterPro" id="IPR011990">
    <property type="entry name" value="TPR-like_helical_dom_sf"/>
</dbReference>
<evidence type="ECO:0000256" key="1">
    <source>
        <dbReference type="SAM" id="MobiDB-lite"/>
    </source>
</evidence>
<dbReference type="Gene3D" id="1.25.40.10">
    <property type="entry name" value="Tetratricopeptide repeat domain"/>
    <property type="match status" value="1"/>
</dbReference>
<accession>A0ABX0HX19</accession>
<feature type="region of interest" description="Disordered" evidence="1">
    <location>
        <begin position="161"/>
        <end position="239"/>
    </location>
</feature>
<dbReference type="SUPFAM" id="SSF48452">
    <property type="entry name" value="TPR-like"/>
    <property type="match status" value="1"/>
</dbReference>
<evidence type="ECO:0000313" key="3">
    <source>
        <dbReference type="EMBL" id="NHK99548.1"/>
    </source>
</evidence>
<feature type="signal peptide" evidence="2">
    <location>
        <begin position="1"/>
        <end position="33"/>
    </location>
</feature>
<feature type="compositionally biased region" description="Low complexity" evidence="1">
    <location>
        <begin position="196"/>
        <end position="230"/>
    </location>
</feature>